<proteinExistence type="predicted"/>
<name>W4M516_9BACT</name>
<protein>
    <recommendedName>
        <fullName evidence="4">Carnitine dehydratase</fullName>
    </recommendedName>
</protein>
<evidence type="ECO:0000313" key="2">
    <source>
        <dbReference type="EMBL" id="ETX05036.1"/>
    </source>
</evidence>
<evidence type="ECO:0000256" key="1">
    <source>
        <dbReference type="ARBA" id="ARBA00022679"/>
    </source>
</evidence>
<evidence type="ECO:0000313" key="3">
    <source>
        <dbReference type="Proteomes" id="UP000019140"/>
    </source>
</evidence>
<keyword evidence="3" id="KW-1185">Reference proteome</keyword>
<dbReference type="InterPro" id="IPR050483">
    <property type="entry name" value="CoA-transferase_III_domain"/>
</dbReference>
<sequence length="397" mass="43047">MAMPKTALDDIRVLDLGRYQAGPRIGLVLARMGAEVIKVEAPGGDESRSMGPRVRGQSAYWVQYNSGKKSLGLNMRTAKGKEIICELVKVSDIVIQNFRPGTIAAMGLGYDKLRELNKGIIMANVSAYGQYGPYQDRIGFDPIGQAISGMMTLTGFPGNPPTRTYNPVIDRITALHGTIGVLAALHERQLSGEGQCVDVCLADTGFSMTEIQCAAYLGEGTVPERSGNGAGLTNTYETQDGWVLIAAMSDNIWPRLCEAIDAQDLVDDPRFHTVADRQRESPFLEERLTAWFATQTIDSAVARFSGLGVPINAINDIPRAAKEPQLHERELLVEVPDPIAGTIHVSGKPIKLSRSETPAGSAPVPGQHTEELLTSLLHYTTEEIEKLENEGAIYRSG</sequence>
<gene>
    <name evidence="2" type="ORF">ETSY2_25350</name>
</gene>
<organism evidence="2 3">
    <name type="scientific">Candidatus Entotheonella gemina</name>
    <dbReference type="NCBI Taxonomy" id="1429439"/>
    <lineage>
        <taxon>Bacteria</taxon>
        <taxon>Pseudomonadati</taxon>
        <taxon>Nitrospinota/Tectimicrobiota group</taxon>
        <taxon>Candidatus Tectimicrobiota</taxon>
        <taxon>Candidatus Entotheonellia</taxon>
        <taxon>Candidatus Entotheonellales</taxon>
        <taxon>Candidatus Entotheonellaceae</taxon>
        <taxon>Candidatus Entotheonella</taxon>
    </lineage>
</organism>
<dbReference type="SUPFAM" id="SSF89796">
    <property type="entry name" value="CoA-transferase family III (CaiB/BaiF)"/>
    <property type="match status" value="1"/>
</dbReference>
<dbReference type="Gene3D" id="3.40.50.10540">
    <property type="entry name" value="Crotonobetainyl-coa:carnitine coa-transferase, domain 1"/>
    <property type="match status" value="1"/>
</dbReference>
<dbReference type="GO" id="GO:0008410">
    <property type="term" value="F:CoA-transferase activity"/>
    <property type="evidence" value="ECO:0007669"/>
    <property type="project" value="TreeGrafter"/>
</dbReference>
<keyword evidence="1" id="KW-0808">Transferase</keyword>
<accession>W4M516</accession>
<dbReference type="InterPro" id="IPR003673">
    <property type="entry name" value="CoA-Trfase_fam_III"/>
</dbReference>
<dbReference type="HOGENOM" id="CLU_033975_0_0_7"/>
<dbReference type="InterPro" id="IPR023606">
    <property type="entry name" value="CoA-Trfase_III_dom_1_sf"/>
</dbReference>
<dbReference type="AlphaFoldDB" id="W4M516"/>
<dbReference type="PANTHER" id="PTHR48207:SF3">
    <property type="entry name" value="SUCCINATE--HYDROXYMETHYLGLUTARATE COA-TRANSFERASE"/>
    <property type="match status" value="1"/>
</dbReference>
<dbReference type="Pfam" id="PF02515">
    <property type="entry name" value="CoA_transf_3"/>
    <property type="match status" value="1"/>
</dbReference>
<dbReference type="PANTHER" id="PTHR48207">
    <property type="entry name" value="SUCCINATE--HYDROXYMETHYLGLUTARATE COA-TRANSFERASE"/>
    <property type="match status" value="1"/>
</dbReference>
<dbReference type="EMBL" id="AZHX01001056">
    <property type="protein sequence ID" value="ETX05036.1"/>
    <property type="molecule type" value="Genomic_DNA"/>
</dbReference>
<dbReference type="InterPro" id="IPR044855">
    <property type="entry name" value="CoA-Trfase_III_dom3_sf"/>
</dbReference>
<dbReference type="Proteomes" id="UP000019140">
    <property type="component" value="Unassembled WGS sequence"/>
</dbReference>
<reference evidence="2 3" key="1">
    <citation type="journal article" date="2014" name="Nature">
        <title>An environmental bacterial taxon with a large and distinct metabolic repertoire.</title>
        <authorList>
            <person name="Wilson M.C."/>
            <person name="Mori T."/>
            <person name="Ruckert C."/>
            <person name="Uria A.R."/>
            <person name="Helf M.J."/>
            <person name="Takada K."/>
            <person name="Gernert C."/>
            <person name="Steffens U.A."/>
            <person name="Heycke N."/>
            <person name="Schmitt S."/>
            <person name="Rinke C."/>
            <person name="Helfrich E.J."/>
            <person name="Brachmann A.O."/>
            <person name="Gurgui C."/>
            <person name="Wakimoto T."/>
            <person name="Kracht M."/>
            <person name="Crusemann M."/>
            <person name="Hentschel U."/>
            <person name="Abe I."/>
            <person name="Matsunaga S."/>
            <person name="Kalinowski J."/>
            <person name="Takeyama H."/>
            <person name="Piel J."/>
        </authorList>
    </citation>
    <scope>NUCLEOTIDE SEQUENCE [LARGE SCALE GENOMIC DNA]</scope>
    <source>
        <strain evidence="3">TSY2</strain>
    </source>
</reference>
<evidence type="ECO:0008006" key="4">
    <source>
        <dbReference type="Google" id="ProtNLM"/>
    </source>
</evidence>
<dbReference type="Gene3D" id="3.30.1540.10">
    <property type="entry name" value="formyl-coa transferase, domain 3"/>
    <property type="match status" value="1"/>
</dbReference>
<comment type="caution">
    <text evidence="2">The sequence shown here is derived from an EMBL/GenBank/DDBJ whole genome shotgun (WGS) entry which is preliminary data.</text>
</comment>